<keyword evidence="1" id="KW-0812">Transmembrane</keyword>
<evidence type="ECO:0000313" key="3">
    <source>
        <dbReference type="Proteomes" id="UP000070186"/>
    </source>
</evidence>
<dbReference type="RefSeq" id="WP_066883330.1">
    <property type="nucleotide sequence ID" value="NZ_LODL01000021.1"/>
</dbReference>
<organism evidence="2 3">
    <name type="scientific">Dechloromonas denitrificans</name>
    <dbReference type="NCBI Taxonomy" id="281362"/>
    <lineage>
        <taxon>Bacteria</taxon>
        <taxon>Pseudomonadati</taxon>
        <taxon>Pseudomonadota</taxon>
        <taxon>Betaproteobacteria</taxon>
        <taxon>Rhodocyclales</taxon>
        <taxon>Azonexaceae</taxon>
        <taxon>Dechloromonas</taxon>
    </lineage>
</organism>
<dbReference type="InterPro" id="IPR007436">
    <property type="entry name" value="DUF485"/>
</dbReference>
<comment type="caution">
    <text evidence="2">The sequence shown here is derived from an EMBL/GenBank/DDBJ whole genome shotgun (WGS) entry which is preliminary data.</text>
</comment>
<keyword evidence="3" id="KW-1185">Reference proteome</keyword>
<dbReference type="InterPro" id="IPR052959">
    <property type="entry name" value="Inner_membrane_assoc"/>
</dbReference>
<gene>
    <name evidence="2" type="ORF">AT959_11860</name>
</gene>
<evidence type="ECO:0000313" key="2">
    <source>
        <dbReference type="EMBL" id="KXB30068.1"/>
    </source>
</evidence>
<feature type="transmembrane region" description="Helical" evidence="1">
    <location>
        <begin position="26"/>
        <end position="44"/>
    </location>
</feature>
<dbReference type="GO" id="GO:0005886">
    <property type="term" value="C:plasma membrane"/>
    <property type="evidence" value="ECO:0007669"/>
    <property type="project" value="TreeGrafter"/>
</dbReference>
<evidence type="ECO:0000256" key="1">
    <source>
        <dbReference type="SAM" id="Phobius"/>
    </source>
</evidence>
<sequence length="104" mass="11568">MSENSIQARIRANPKFAEMVGKRTRFAIILSLVVLVPYYTFMMITAFNPGILAQPISDGNIITLGWPIGVILVVGSWLTTGIYISRANGEFDALNEQILRESHK</sequence>
<proteinExistence type="predicted"/>
<name>A0A133XGJ4_9RHOO</name>
<dbReference type="EMBL" id="LODL01000021">
    <property type="protein sequence ID" value="KXB30068.1"/>
    <property type="molecule type" value="Genomic_DNA"/>
</dbReference>
<dbReference type="PANTHER" id="PTHR38598:SF1">
    <property type="entry name" value="INNER MEMBRANE PROTEIN YJCH"/>
    <property type="match status" value="1"/>
</dbReference>
<feature type="transmembrane region" description="Helical" evidence="1">
    <location>
        <begin position="64"/>
        <end position="84"/>
    </location>
</feature>
<keyword evidence="1" id="KW-0472">Membrane</keyword>
<keyword evidence="1" id="KW-1133">Transmembrane helix</keyword>
<evidence type="ECO:0008006" key="4">
    <source>
        <dbReference type="Google" id="ProtNLM"/>
    </source>
</evidence>
<reference evidence="2 3" key="1">
    <citation type="submission" date="2015-12" db="EMBL/GenBank/DDBJ databases">
        <title>Nitrous oxide reduction kinetics distinguish bacteria harboring typical versus atypical NosZ.</title>
        <authorList>
            <person name="Yoon S."/>
            <person name="Nissen S."/>
            <person name="Park D."/>
            <person name="Sanford R.A."/>
            <person name="Loeffler F.E."/>
        </authorList>
    </citation>
    <scope>NUCLEOTIDE SEQUENCE [LARGE SCALE GENOMIC DNA]</scope>
    <source>
        <strain evidence="2 3">ATCC BAA-841</strain>
    </source>
</reference>
<dbReference type="Pfam" id="PF04341">
    <property type="entry name" value="DUF485"/>
    <property type="match status" value="1"/>
</dbReference>
<dbReference type="PANTHER" id="PTHR38598">
    <property type="entry name" value="INNER MEMBRANE PROTEIN YJCH"/>
    <property type="match status" value="1"/>
</dbReference>
<dbReference type="STRING" id="281362.AT959_11860"/>
<accession>A0A133XGJ4</accession>
<protein>
    <recommendedName>
        <fullName evidence="4">DUF485 domain-containing protein</fullName>
    </recommendedName>
</protein>
<dbReference type="Proteomes" id="UP000070186">
    <property type="component" value="Unassembled WGS sequence"/>
</dbReference>
<dbReference type="AlphaFoldDB" id="A0A133XGJ4"/>